<name>A0A5B9R8G2_9BACT</name>
<proteinExistence type="predicted"/>
<organism evidence="2 3">
    <name type="scientific">Roseimaritima ulvae</name>
    <dbReference type="NCBI Taxonomy" id="980254"/>
    <lineage>
        <taxon>Bacteria</taxon>
        <taxon>Pseudomonadati</taxon>
        <taxon>Planctomycetota</taxon>
        <taxon>Planctomycetia</taxon>
        <taxon>Pirellulales</taxon>
        <taxon>Pirellulaceae</taxon>
        <taxon>Roseimaritima</taxon>
    </lineage>
</organism>
<evidence type="ECO:0000313" key="2">
    <source>
        <dbReference type="EMBL" id="QEG43081.1"/>
    </source>
</evidence>
<dbReference type="EMBL" id="CP042914">
    <property type="protein sequence ID" value="QEG43081.1"/>
    <property type="molecule type" value="Genomic_DNA"/>
</dbReference>
<dbReference type="KEGG" id="rul:UC8_51250"/>
<gene>
    <name evidence="2" type="ORF">UC8_51250</name>
</gene>
<protein>
    <submittedName>
        <fullName evidence="2">Uncharacterized protein</fullName>
    </submittedName>
</protein>
<reference evidence="2 3" key="1">
    <citation type="submission" date="2019-08" db="EMBL/GenBank/DDBJ databases">
        <title>Deep-cultivation of Planctomycetes and their phenomic and genomic characterization uncovers novel biology.</title>
        <authorList>
            <person name="Wiegand S."/>
            <person name="Jogler M."/>
            <person name="Boedeker C."/>
            <person name="Pinto D."/>
            <person name="Vollmers J."/>
            <person name="Rivas-Marin E."/>
            <person name="Kohn T."/>
            <person name="Peeters S.H."/>
            <person name="Heuer A."/>
            <person name="Rast P."/>
            <person name="Oberbeckmann S."/>
            <person name="Bunk B."/>
            <person name="Jeske O."/>
            <person name="Meyerdierks A."/>
            <person name="Storesund J.E."/>
            <person name="Kallscheuer N."/>
            <person name="Luecker S."/>
            <person name="Lage O.M."/>
            <person name="Pohl T."/>
            <person name="Merkel B.J."/>
            <person name="Hornburger P."/>
            <person name="Mueller R.-W."/>
            <person name="Bruemmer F."/>
            <person name="Labrenz M."/>
            <person name="Spormann A.M."/>
            <person name="Op den Camp H."/>
            <person name="Overmann J."/>
            <person name="Amann R."/>
            <person name="Jetten M.S.M."/>
            <person name="Mascher T."/>
            <person name="Medema M.H."/>
            <person name="Devos D.P."/>
            <person name="Kaster A.-K."/>
            <person name="Ovreas L."/>
            <person name="Rohde M."/>
            <person name="Galperin M.Y."/>
            <person name="Jogler C."/>
        </authorList>
    </citation>
    <scope>NUCLEOTIDE SEQUENCE [LARGE SCALE GENOMIC DNA]</scope>
    <source>
        <strain evidence="2 3">UC8</strain>
    </source>
</reference>
<keyword evidence="1" id="KW-0175">Coiled coil</keyword>
<feature type="coiled-coil region" evidence="1">
    <location>
        <begin position="12"/>
        <end position="50"/>
    </location>
</feature>
<keyword evidence="3" id="KW-1185">Reference proteome</keyword>
<evidence type="ECO:0000313" key="3">
    <source>
        <dbReference type="Proteomes" id="UP000325286"/>
    </source>
</evidence>
<dbReference type="Proteomes" id="UP000325286">
    <property type="component" value="Chromosome"/>
</dbReference>
<dbReference type="RefSeq" id="WP_068137574.1">
    <property type="nucleotide sequence ID" value="NZ_CP042914.1"/>
</dbReference>
<accession>A0A5B9R8G2</accession>
<dbReference type="OrthoDB" id="7473960at2"/>
<sequence>MSGQEEIVAELIRGLKHERDEIKLQLHLAKKELQEDWEQLDDRLNKLDNRFKPARKAASESAEEVWESLKFVGIEIRDGFKSICDAL</sequence>
<evidence type="ECO:0000256" key="1">
    <source>
        <dbReference type="SAM" id="Coils"/>
    </source>
</evidence>
<dbReference type="AlphaFoldDB" id="A0A5B9R8G2"/>